<dbReference type="Proteomes" id="UP001595851">
    <property type="component" value="Unassembled WGS sequence"/>
</dbReference>
<dbReference type="SUPFAM" id="SSF46785">
    <property type="entry name" value="Winged helix' DNA-binding domain"/>
    <property type="match status" value="1"/>
</dbReference>
<dbReference type="Pfam" id="PF01047">
    <property type="entry name" value="MarR"/>
    <property type="match status" value="1"/>
</dbReference>
<evidence type="ECO:0000313" key="2">
    <source>
        <dbReference type="EMBL" id="MFC4013869.1"/>
    </source>
</evidence>
<dbReference type="PANTHER" id="PTHR33164:SF99">
    <property type="entry name" value="MARR FAMILY REGULATORY PROTEIN"/>
    <property type="match status" value="1"/>
</dbReference>
<reference evidence="3" key="1">
    <citation type="journal article" date="2019" name="Int. J. Syst. Evol. Microbiol.">
        <title>The Global Catalogue of Microorganisms (GCM) 10K type strain sequencing project: providing services to taxonomists for standard genome sequencing and annotation.</title>
        <authorList>
            <consortium name="The Broad Institute Genomics Platform"/>
            <consortium name="The Broad Institute Genome Sequencing Center for Infectious Disease"/>
            <person name="Wu L."/>
            <person name="Ma J."/>
        </authorList>
    </citation>
    <scope>NUCLEOTIDE SEQUENCE [LARGE SCALE GENOMIC DNA]</scope>
    <source>
        <strain evidence="3">TBRC 1276</strain>
    </source>
</reference>
<dbReference type="RefSeq" id="WP_379533723.1">
    <property type="nucleotide sequence ID" value="NZ_JBHSBI010000030.1"/>
</dbReference>
<dbReference type="InterPro" id="IPR036388">
    <property type="entry name" value="WH-like_DNA-bd_sf"/>
</dbReference>
<gene>
    <name evidence="2" type="ORF">ACFOY2_42045</name>
</gene>
<dbReference type="PROSITE" id="PS50995">
    <property type="entry name" value="HTH_MARR_2"/>
    <property type="match status" value="1"/>
</dbReference>
<evidence type="ECO:0000313" key="3">
    <source>
        <dbReference type="Proteomes" id="UP001595851"/>
    </source>
</evidence>
<dbReference type="InterPro" id="IPR039422">
    <property type="entry name" value="MarR/SlyA-like"/>
</dbReference>
<proteinExistence type="predicted"/>
<protein>
    <submittedName>
        <fullName evidence="2">MarR family winged helix-turn-helix transcriptional regulator</fullName>
    </submittedName>
</protein>
<comment type="caution">
    <text evidence="2">The sequence shown here is derived from an EMBL/GenBank/DDBJ whole genome shotgun (WGS) entry which is preliminary data.</text>
</comment>
<evidence type="ECO:0000259" key="1">
    <source>
        <dbReference type="PROSITE" id="PS50995"/>
    </source>
</evidence>
<dbReference type="PANTHER" id="PTHR33164">
    <property type="entry name" value="TRANSCRIPTIONAL REGULATOR, MARR FAMILY"/>
    <property type="match status" value="1"/>
</dbReference>
<dbReference type="InterPro" id="IPR000835">
    <property type="entry name" value="HTH_MarR-typ"/>
</dbReference>
<dbReference type="Gene3D" id="1.10.10.10">
    <property type="entry name" value="Winged helix-like DNA-binding domain superfamily/Winged helix DNA-binding domain"/>
    <property type="match status" value="1"/>
</dbReference>
<feature type="domain" description="HTH marR-type" evidence="1">
    <location>
        <begin position="18"/>
        <end position="150"/>
    </location>
</feature>
<accession>A0ABV8GLR0</accession>
<organism evidence="2 3">
    <name type="scientific">Nonomuraea purpurea</name>
    <dbReference type="NCBI Taxonomy" id="1849276"/>
    <lineage>
        <taxon>Bacteria</taxon>
        <taxon>Bacillati</taxon>
        <taxon>Actinomycetota</taxon>
        <taxon>Actinomycetes</taxon>
        <taxon>Streptosporangiales</taxon>
        <taxon>Streptosporangiaceae</taxon>
        <taxon>Nonomuraea</taxon>
    </lineage>
</organism>
<sequence length="160" mass="18044">MDDPQEPRWLTEEERRSWMALVSVLIRLPAALDGQLQRDAGISHFEYQVMAGLSMSPGHTMRMSELADLSDGSLSRLSHVVKRLERRGWVRRTPDPGDGRYTLAILTEEGWKKVVETAPGHVETVRRFVFDPLTKGQTRHLGDIGDRITRAIDPEGPCLG</sequence>
<dbReference type="EMBL" id="JBHSBI010000030">
    <property type="protein sequence ID" value="MFC4013869.1"/>
    <property type="molecule type" value="Genomic_DNA"/>
</dbReference>
<dbReference type="InterPro" id="IPR036390">
    <property type="entry name" value="WH_DNA-bd_sf"/>
</dbReference>
<dbReference type="SMART" id="SM00347">
    <property type="entry name" value="HTH_MARR"/>
    <property type="match status" value="1"/>
</dbReference>
<name>A0ABV8GLR0_9ACTN</name>
<keyword evidence="3" id="KW-1185">Reference proteome</keyword>